<accession>A0AA45WJH5</accession>
<dbReference type="PANTHER" id="PTHR40053:SF1">
    <property type="entry name" value="SPORULATION-CONTROL PROTEIN SPO0M"/>
    <property type="match status" value="1"/>
</dbReference>
<dbReference type="Proteomes" id="UP001157946">
    <property type="component" value="Unassembled WGS sequence"/>
</dbReference>
<name>A0AA45WJH5_9BACL</name>
<evidence type="ECO:0000313" key="1">
    <source>
        <dbReference type="EMBL" id="SMP03457.1"/>
    </source>
</evidence>
<protein>
    <submittedName>
        <fullName evidence="1">Sporulation-control protein</fullName>
    </submittedName>
</protein>
<dbReference type="EMBL" id="FXTU01000001">
    <property type="protein sequence ID" value="SMP03457.1"/>
    <property type="molecule type" value="Genomic_DNA"/>
</dbReference>
<dbReference type="RefSeq" id="WP_102991818.1">
    <property type="nucleotide sequence ID" value="NZ_FXTU01000001.1"/>
</dbReference>
<proteinExistence type="predicted"/>
<dbReference type="AlphaFoldDB" id="A0AA45WJH5"/>
<evidence type="ECO:0000313" key="2">
    <source>
        <dbReference type="Proteomes" id="UP001157946"/>
    </source>
</evidence>
<reference evidence="1" key="1">
    <citation type="submission" date="2017-05" db="EMBL/GenBank/DDBJ databases">
        <authorList>
            <person name="Varghese N."/>
            <person name="Submissions S."/>
        </authorList>
    </citation>
    <scope>NUCLEOTIDE SEQUENCE</scope>
    <source>
        <strain evidence="1">DSM 45262</strain>
    </source>
</reference>
<keyword evidence="2" id="KW-1185">Reference proteome</keyword>
<gene>
    <name evidence="1" type="ORF">SAMN06265361_101452</name>
</gene>
<dbReference type="Pfam" id="PF07070">
    <property type="entry name" value="Spo0M"/>
    <property type="match status" value="1"/>
</dbReference>
<comment type="caution">
    <text evidence="1">The sequence shown here is derived from an EMBL/GenBank/DDBJ whole genome shotgun (WGS) entry which is preliminary data.</text>
</comment>
<dbReference type="PANTHER" id="PTHR40053">
    <property type="entry name" value="SPORULATION-CONTROL PROTEIN SPO0M"/>
    <property type="match status" value="1"/>
</dbReference>
<organism evidence="1 2">
    <name type="scientific">Laceyella tengchongensis</name>
    <dbReference type="NCBI Taxonomy" id="574699"/>
    <lineage>
        <taxon>Bacteria</taxon>
        <taxon>Bacillati</taxon>
        <taxon>Bacillota</taxon>
        <taxon>Bacilli</taxon>
        <taxon>Bacillales</taxon>
        <taxon>Thermoactinomycetaceae</taxon>
        <taxon>Laceyella</taxon>
    </lineage>
</organism>
<sequence>MVFKKFMAKLGKGGAKVDLILDKEEYASGETIHGELMILGGAVAQEINKIDIDFVVQLHGKEQIFTHLIERFPFHEAFTIQPEERKVLPFTYSLPTNLLLSGHAISYTFITHLDIAEAIDHKDHDPVIIQAPPRLKRVFAALSELGFTEKYSSRSFDGHLQEFEFAPTSLFCGDIKELEFVAKIEDEGIHMLIEVDIPSFMGKKEVKREIYLDNSLLEQGSELTDQLKQIIAEMISSPLSFAHDKKTFYHNYHQKWSRSTGAIGGFAAGWLATELLEDLFEDAFADGSEADEDGLFAFSEEEEID</sequence>
<dbReference type="InterPro" id="IPR009776">
    <property type="entry name" value="Spore_0_M"/>
</dbReference>